<name>A0A8B6HPK1_MYTGA</name>
<keyword evidence="2" id="KW-1185">Reference proteome</keyword>
<dbReference type="AlphaFoldDB" id="A0A8B6HPK1"/>
<dbReference type="Proteomes" id="UP000596742">
    <property type="component" value="Unassembled WGS sequence"/>
</dbReference>
<evidence type="ECO:0000313" key="1">
    <source>
        <dbReference type="EMBL" id="VDI82070.1"/>
    </source>
</evidence>
<dbReference type="EMBL" id="UYJE01010321">
    <property type="protein sequence ID" value="VDI82070.1"/>
    <property type="molecule type" value="Genomic_DNA"/>
</dbReference>
<sequence>MFSPLSGVCVHWRLVKRAHACQYAFAHILPVVMDIAALLDSAKLVLEEIAHLIMTAVTTTPAPTRNASKREREEEVYHQNPIHIITSEMI</sequence>
<reference evidence="1" key="1">
    <citation type="submission" date="2018-11" db="EMBL/GenBank/DDBJ databases">
        <authorList>
            <person name="Alioto T."/>
            <person name="Alioto T."/>
        </authorList>
    </citation>
    <scope>NUCLEOTIDE SEQUENCE</scope>
</reference>
<comment type="caution">
    <text evidence="1">The sequence shown here is derived from an EMBL/GenBank/DDBJ whole genome shotgun (WGS) entry which is preliminary data.</text>
</comment>
<gene>
    <name evidence="1" type="ORF">MGAL_10B081154</name>
</gene>
<accession>A0A8B6HPK1</accession>
<organism evidence="1 2">
    <name type="scientific">Mytilus galloprovincialis</name>
    <name type="common">Mediterranean mussel</name>
    <dbReference type="NCBI Taxonomy" id="29158"/>
    <lineage>
        <taxon>Eukaryota</taxon>
        <taxon>Metazoa</taxon>
        <taxon>Spiralia</taxon>
        <taxon>Lophotrochozoa</taxon>
        <taxon>Mollusca</taxon>
        <taxon>Bivalvia</taxon>
        <taxon>Autobranchia</taxon>
        <taxon>Pteriomorphia</taxon>
        <taxon>Mytilida</taxon>
        <taxon>Mytiloidea</taxon>
        <taxon>Mytilidae</taxon>
        <taxon>Mytilinae</taxon>
        <taxon>Mytilus</taxon>
    </lineage>
</organism>
<proteinExistence type="predicted"/>
<evidence type="ECO:0000313" key="2">
    <source>
        <dbReference type="Proteomes" id="UP000596742"/>
    </source>
</evidence>
<protein>
    <submittedName>
        <fullName evidence="1">Uncharacterized protein</fullName>
    </submittedName>
</protein>